<gene>
    <name evidence="2" type="ORF">HNQ61_003932</name>
</gene>
<dbReference type="RefSeq" id="WP_170036406.1">
    <property type="nucleotide sequence ID" value="NZ_JABDTL010000002.1"/>
</dbReference>
<evidence type="ECO:0000256" key="1">
    <source>
        <dbReference type="SAM" id="Phobius"/>
    </source>
</evidence>
<protein>
    <submittedName>
        <fullName evidence="2">Uncharacterized protein</fullName>
    </submittedName>
</protein>
<comment type="caution">
    <text evidence="2">The sequence shown here is derived from an EMBL/GenBank/DDBJ whole genome shotgun (WGS) entry which is preliminary data.</text>
</comment>
<proteinExistence type="predicted"/>
<dbReference type="Proteomes" id="UP000582837">
    <property type="component" value="Unassembled WGS sequence"/>
</dbReference>
<reference evidence="2 3" key="1">
    <citation type="submission" date="2020-08" db="EMBL/GenBank/DDBJ databases">
        <title>Genomic Encyclopedia of Type Strains, Phase IV (KMG-IV): sequencing the most valuable type-strain genomes for metagenomic binning, comparative biology and taxonomic classification.</title>
        <authorList>
            <person name="Goeker M."/>
        </authorList>
    </citation>
    <scope>NUCLEOTIDE SEQUENCE [LARGE SCALE GENOMIC DNA]</scope>
    <source>
        <strain evidence="2 3">DSM 29007</strain>
    </source>
</reference>
<name>A0A841H2P3_9BACT</name>
<evidence type="ECO:0000313" key="2">
    <source>
        <dbReference type="EMBL" id="MBB6072270.1"/>
    </source>
</evidence>
<keyword evidence="1" id="KW-1133">Transmembrane helix</keyword>
<dbReference type="AlphaFoldDB" id="A0A841H2P3"/>
<keyword evidence="1" id="KW-0812">Transmembrane</keyword>
<dbReference type="EMBL" id="JACHIA010000014">
    <property type="protein sequence ID" value="MBB6072270.1"/>
    <property type="molecule type" value="Genomic_DNA"/>
</dbReference>
<accession>A0A841H2P3</accession>
<evidence type="ECO:0000313" key="3">
    <source>
        <dbReference type="Proteomes" id="UP000582837"/>
    </source>
</evidence>
<sequence length="224" mass="24744">MIEETIREITPEERESVAPPAMQRYIGPRSPGYRSESWMLVVAAVVLAGIVVVNGMPSGSHAAGLASAMLVPVALFISAFVRDARFRAAHPPRPFVPPAPRTSVLEDGRVIVKRVQATAVVEIEELEDEGPGYLFDVGGGQVLFLKGLDYDPLDDETPWPNTDFEIIRGLVDGEFVAMAYHGKALPHTRVLRHHEVDAEAVWDEREEVLTMSLDQAVKRILRRA</sequence>
<feature type="transmembrane region" description="Helical" evidence="1">
    <location>
        <begin position="38"/>
        <end position="56"/>
    </location>
</feature>
<keyword evidence="1" id="KW-0472">Membrane</keyword>
<organism evidence="2 3">
    <name type="scientific">Longimicrobium terrae</name>
    <dbReference type="NCBI Taxonomy" id="1639882"/>
    <lineage>
        <taxon>Bacteria</taxon>
        <taxon>Pseudomonadati</taxon>
        <taxon>Gemmatimonadota</taxon>
        <taxon>Longimicrobiia</taxon>
        <taxon>Longimicrobiales</taxon>
        <taxon>Longimicrobiaceae</taxon>
        <taxon>Longimicrobium</taxon>
    </lineage>
</organism>
<feature type="transmembrane region" description="Helical" evidence="1">
    <location>
        <begin position="62"/>
        <end position="81"/>
    </location>
</feature>
<keyword evidence="3" id="KW-1185">Reference proteome</keyword>